<dbReference type="Pfam" id="PF04071">
    <property type="entry name" value="zf-like"/>
    <property type="match status" value="1"/>
</dbReference>
<sequence length="320" mass="37411">MKNSYRFFQNRECEYFPCHSVKDDTDFNCLFCFCPLYWKEQCLGNPVYIKDARGQKIKDCTNCTIVHRPDMYDRIVKKLMETDQTFSIDIRSIWDTIWERVARMASWEQMDQQTYREHKAEATSGMVSILEKDKTLYSIKVLLQPFEKECIQAGFFMFGETNIRCNILEKICREQIVCGYLYCFHAPDIPMGEKTSLLMQYYIELFQIACMDVTREYVQEYLEKKHSTDNAFCSPSFGPGYYGMNIDAVKPLLDLMNSQKAGVSWKQDNMQPSMSIAGIYLVSVENLQTICKDCESCLGMESGCSYCYGRKQEMDKKKRG</sequence>
<dbReference type="InterPro" id="IPR007212">
    <property type="entry name" value="Zf-like"/>
</dbReference>
<proteinExistence type="predicted"/>
<dbReference type="EMBL" id="JACRSW010000033">
    <property type="protein sequence ID" value="MBC8558035.1"/>
    <property type="molecule type" value="Genomic_DNA"/>
</dbReference>
<keyword evidence="3" id="KW-1185">Reference proteome</keyword>
<evidence type="ECO:0000259" key="1">
    <source>
        <dbReference type="Pfam" id="PF04071"/>
    </source>
</evidence>
<comment type="caution">
    <text evidence="2">The sequence shown here is derived from an EMBL/GenBank/DDBJ whole genome shotgun (WGS) entry which is preliminary data.</text>
</comment>
<name>A0ABR7MX30_9FIRM</name>
<evidence type="ECO:0000313" key="2">
    <source>
        <dbReference type="EMBL" id="MBC8558035.1"/>
    </source>
</evidence>
<feature type="domain" description="Cysteine-rich small" evidence="1">
    <location>
        <begin position="5"/>
        <end position="83"/>
    </location>
</feature>
<evidence type="ECO:0000313" key="3">
    <source>
        <dbReference type="Proteomes" id="UP000637513"/>
    </source>
</evidence>
<dbReference type="Proteomes" id="UP000637513">
    <property type="component" value="Unassembled WGS sequence"/>
</dbReference>
<reference evidence="2 3" key="1">
    <citation type="submission" date="2020-08" db="EMBL/GenBank/DDBJ databases">
        <title>Genome public.</title>
        <authorList>
            <person name="Liu C."/>
            <person name="Sun Q."/>
        </authorList>
    </citation>
    <scope>NUCLEOTIDE SEQUENCE [LARGE SCALE GENOMIC DNA]</scope>
    <source>
        <strain evidence="2 3">BX3</strain>
    </source>
</reference>
<accession>A0ABR7MX30</accession>
<organism evidence="2 3">
    <name type="scientific">Jutongia hominis</name>
    <dbReference type="NCBI Taxonomy" id="2763664"/>
    <lineage>
        <taxon>Bacteria</taxon>
        <taxon>Bacillati</taxon>
        <taxon>Bacillota</taxon>
        <taxon>Clostridia</taxon>
        <taxon>Lachnospirales</taxon>
        <taxon>Lachnospiraceae</taxon>
        <taxon>Jutongia</taxon>
    </lineage>
</organism>
<protein>
    <submittedName>
        <fullName evidence="2">Cysteine-rich small domain-containing protein</fullName>
    </submittedName>
</protein>
<dbReference type="RefSeq" id="WP_330606357.1">
    <property type="nucleotide sequence ID" value="NZ_JACRSW010000033.1"/>
</dbReference>
<gene>
    <name evidence="2" type="ORF">H8700_09995</name>
</gene>